<reference evidence="2 3" key="1">
    <citation type="submission" date="2018-01" db="EMBL/GenBank/DDBJ databases">
        <title>Metagenomic assembled genomes from two thermal pools in the Uzon Caldera, Kamchatka, Russia.</title>
        <authorList>
            <person name="Wilkins L."/>
            <person name="Ettinger C."/>
        </authorList>
    </citation>
    <scope>NUCLEOTIDE SEQUENCE [LARGE SCALE GENOMIC DNA]</scope>
    <source>
        <strain evidence="2">ARK-04</strain>
    </source>
</reference>
<dbReference type="Proteomes" id="UP000235619">
    <property type="component" value="Unassembled WGS sequence"/>
</dbReference>
<gene>
    <name evidence="2" type="ORF">C0169_06910</name>
</gene>
<evidence type="ECO:0000313" key="3">
    <source>
        <dbReference type="Proteomes" id="UP000235619"/>
    </source>
</evidence>
<comment type="caution">
    <text evidence="2">The sequence shown here is derived from an EMBL/GenBank/DDBJ whole genome shotgun (WGS) entry which is preliminary data.</text>
</comment>
<organism evidence="2 3">
    <name type="scientific">Thermodesulfobacterium geofontis</name>
    <dbReference type="NCBI Taxonomy" id="1295609"/>
    <lineage>
        <taxon>Bacteria</taxon>
        <taxon>Pseudomonadati</taxon>
        <taxon>Thermodesulfobacteriota</taxon>
        <taxon>Thermodesulfobacteria</taxon>
        <taxon>Thermodesulfobacteriales</taxon>
        <taxon>Thermodesulfobacteriaceae</taxon>
        <taxon>Thermodesulfobacterium</taxon>
    </lineage>
</organism>
<evidence type="ECO:0000256" key="1">
    <source>
        <dbReference type="SAM" id="Coils"/>
    </source>
</evidence>
<dbReference type="AlphaFoldDB" id="A0A2N7Q7P7"/>
<dbReference type="EMBL" id="PNJD01000421">
    <property type="protein sequence ID" value="PMP94146.1"/>
    <property type="molecule type" value="Genomic_DNA"/>
</dbReference>
<sequence>DLQNLIGNREEILKAEVGSLLFNLGKTHIGFWREKYGEKYFDVDDTAFENIFGFKPFKGYESYHKIDRDGKSPFEFELEKFNLKHFILNQKVNLPDKTYICWIEFFKGGASGEEFIQQVFFKGCENVNSGIDKGFPKAQIKASLWLSNAFGSLKKNIEEKDLDQRRLCFFKTLSVFLNENNYLEQPKWEEIRNFVLEKVKKWYSKLLSDSRFPVNDVSLWDQAYMTSSMFKAALASSYLNSSLLNNYKDKPTSIKWRILGIQYDKLGLAEKGLKPSQIRWYREAVEKIDNEIKNLLEIEYPIGNEVYRDETGIYFVVGENIGEDKGDFAELRQDLKEIQERILDLFKEMSDDEFYPAVFLTKASSGLMNLTYLLEKAK</sequence>
<accession>A0A2N7Q7P7</accession>
<feature type="non-terminal residue" evidence="2">
    <location>
        <position position="378"/>
    </location>
</feature>
<feature type="non-terminal residue" evidence="2">
    <location>
        <position position="1"/>
    </location>
</feature>
<evidence type="ECO:0000313" key="2">
    <source>
        <dbReference type="EMBL" id="PMP94146.1"/>
    </source>
</evidence>
<keyword evidence="1" id="KW-0175">Coiled coil</keyword>
<protein>
    <submittedName>
        <fullName evidence="2">CRISPR-associated protein Csx11</fullName>
    </submittedName>
</protein>
<feature type="coiled-coil region" evidence="1">
    <location>
        <begin position="321"/>
        <end position="348"/>
    </location>
</feature>
<proteinExistence type="predicted"/>
<name>A0A2N7Q7P7_9BACT</name>